<dbReference type="EMBL" id="CP094533">
    <property type="protein sequence ID" value="UOE24743.1"/>
    <property type="molecule type" value="Genomic_DNA"/>
</dbReference>
<keyword evidence="3" id="KW-1185">Reference proteome</keyword>
<proteinExistence type="predicted"/>
<feature type="transmembrane region" description="Helical" evidence="1">
    <location>
        <begin position="24"/>
        <end position="46"/>
    </location>
</feature>
<dbReference type="InterPro" id="IPR019681">
    <property type="entry name" value="DUF2530"/>
</dbReference>
<keyword evidence="1" id="KW-0812">Transmembrane</keyword>
<organism evidence="2 3">
    <name type="scientific">Agromyces soli</name>
    <dbReference type="NCBI Taxonomy" id="659012"/>
    <lineage>
        <taxon>Bacteria</taxon>
        <taxon>Bacillati</taxon>
        <taxon>Actinomycetota</taxon>
        <taxon>Actinomycetes</taxon>
        <taxon>Micrococcales</taxon>
        <taxon>Microbacteriaceae</taxon>
        <taxon>Agromyces</taxon>
    </lineage>
</organism>
<dbReference type="Proteomes" id="UP000831304">
    <property type="component" value="Chromosome"/>
</dbReference>
<dbReference type="Pfam" id="PF10745">
    <property type="entry name" value="DUF2530"/>
    <property type="match status" value="1"/>
</dbReference>
<evidence type="ECO:0000256" key="1">
    <source>
        <dbReference type="SAM" id="Phobius"/>
    </source>
</evidence>
<name>A0ABY4ANR6_9MICO</name>
<dbReference type="RefSeq" id="WP_243567630.1">
    <property type="nucleotide sequence ID" value="NZ_BAAARD010000001.1"/>
</dbReference>
<protein>
    <submittedName>
        <fullName evidence="2">DUF2530 domain-containing protein</fullName>
    </submittedName>
</protein>
<accession>A0ABY4ANR6</accession>
<evidence type="ECO:0000313" key="3">
    <source>
        <dbReference type="Proteomes" id="UP000831304"/>
    </source>
</evidence>
<evidence type="ECO:0000313" key="2">
    <source>
        <dbReference type="EMBL" id="UOE24743.1"/>
    </source>
</evidence>
<gene>
    <name evidence="2" type="ORF">MTP13_10205</name>
</gene>
<keyword evidence="1" id="KW-0472">Membrane</keyword>
<feature type="transmembrane region" description="Helical" evidence="1">
    <location>
        <begin position="52"/>
        <end position="75"/>
    </location>
</feature>
<sequence>MRLWLPEQERRPDPAPARADARKALLVGTVGWLVALGVVLALGGTIDARASALLVPTTLIGAGLGVAGIVAVQLLRRRQSRSS</sequence>
<keyword evidence="1" id="KW-1133">Transmembrane helix</keyword>
<reference evidence="2 3" key="1">
    <citation type="submission" date="2022-03" db="EMBL/GenBank/DDBJ databases">
        <title>Agromyces sp. isolated from the gut of P. brevitarsis seulensis larvae.</title>
        <authorList>
            <person name="Won M."/>
            <person name="Kwon S.-W."/>
        </authorList>
    </citation>
    <scope>NUCLEOTIDE SEQUENCE [LARGE SCALE GENOMIC DNA]</scope>
    <source>
        <strain evidence="2 3">KACC 16215</strain>
    </source>
</reference>